<evidence type="ECO:0000313" key="1">
    <source>
        <dbReference type="EMBL" id="ALI37221.1"/>
    </source>
</evidence>
<reference evidence="2" key="1">
    <citation type="submission" date="2015-10" db="EMBL/GenBank/DDBJ databases">
        <title>Niche specialization of a soil ammonia-oxidizing archaeon, Candidatus Nitrosocosmicus oleophilus.</title>
        <authorList>
            <person name="Jung M.-Y."/>
            <person name="Rhee S.-K."/>
        </authorList>
    </citation>
    <scope>NUCLEOTIDE SEQUENCE [LARGE SCALE GENOMIC DNA]</scope>
    <source>
        <strain evidence="2">MY3</strain>
    </source>
</reference>
<dbReference type="KEGG" id="taa:NMY3_03034"/>
<proteinExistence type="predicted"/>
<protein>
    <submittedName>
        <fullName evidence="1">Uncharacterized protein</fullName>
    </submittedName>
</protein>
<evidence type="ECO:0000313" key="2">
    <source>
        <dbReference type="Proteomes" id="UP000058925"/>
    </source>
</evidence>
<name>A0A654M3U6_9ARCH</name>
<organism evidence="1 2">
    <name type="scientific">Candidatus Nitrosocosmicus oleophilus</name>
    <dbReference type="NCBI Taxonomy" id="1353260"/>
    <lineage>
        <taxon>Archaea</taxon>
        <taxon>Nitrososphaerota</taxon>
        <taxon>Nitrososphaeria</taxon>
        <taxon>Nitrososphaerales</taxon>
        <taxon>Nitrososphaeraceae</taxon>
        <taxon>Candidatus Nitrosocosmicus</taxon>
    </lineage>
</organism>
<gene>
    <name evidence="1" type="ORF">NMY3_03034</name>
</gene>
<accession>A0A654M3U6</accession>
<keyword evidence="2" id="KW-1185">Reference proteome</keyword>
<sequence length="91" mass="10645">MSFLSLQFNSMILLTPYWILMRSIIVVNSAVDFNPLPEGSHKFKHRIIVKRDSVDLTMVLTGFPVINDDTKELVAFVELKWEKDEYNRETL</sequence>
<dbReference type="AlphaFoldDB" id="A0A654M3U6"/>
<dbReference type="EMBL" id="CP012850">
    <property type="protein sequence ID" value="ALI37221.1"/>
    <property type="molecule type" value="Genomic_DNA"/>
</dbReference>
<dbReference type="Proteomes" id="UP000058925">
    <property type="component" value="Chromosome"/>
</dbReference>